<evidence type="ECO:0008006" key="4">
    <source>
        <dbReference type="Google" id="ProtNLM"/>
    </source>
</evidence>
<keyword evidence="1" id="KW-0472">Membrane</keyword>
<gene>
    <name evidence="2" type="ORF">SGLAD_v1c05820</name>
</gene>
<dbReference type="InterPro" id="IPR036869">
    <property type="entry name" value="J_dom_sf"/>
</dbReference>
<dbReference type="Proteomes" id="UP000294309">
    <property type="component" value="Chromosome"/>
</dbReference>
<evidence type="ECO:0000313" key="2">
    <source>
        <dbReference type="EMBL" id="QBQ07781.1"/>
    </source>
</evidence>
<dbReference type="AlphaFoldDB" id="A0A4P7AI02"/>
<evidence type="ECO:0000313" key="3">
    <source>
        <dbReference type="Proteomes" id="UP000294309"/>
    </source>
</evidence>
<keyword evidence="1" id="KW-0812">Transmembrane</keyword>
<feature type="transmembrane region" description="Helical" evidence="1">
    <location>
        <begin position="63"/>
        <end position="89"/>
    </location>
</feature>
<accession>A0A4P7AI02</accession>
<feature type="transmembrane region" description="Helical" evidence="1">
    <location>
        <begin position="12"/>
        <end position="31"/>
    </location>
</feature>
<reference evidence="2 3" key="1">
    <citation type="submission" date="2019-03" db="EMBL/GenBank/DDBJ databases">
        <title>Complete genome sequence of Spiroplasma gladiatoris TG-1 (DSM 22552).</title>
        <authorList>
            <person name="Lin Y.-C."/>
            <person name="Chou L."/>
            <person name="Kuo C.-H."/>
        </authorList>
    </citation>
    <scope>NUCLEOTIDE SEQUENCE [LARGE SCALE GENOMIC DNA]</scope>
    <source>
        <strain evidence="2 3">TG-1</strain>
    </source>
</reference>
<dbReference type="SUPFAM" id="SSF46565">
    <property type="entry name" value="Chaperone J-domain"/>
    <property type="match status" value="1"/>
</dbReference>
<keyword evidence="3" id="KW-1185">Reference proteome</keyword>
<organism evidence="2 3">
    <name type="scientific">Spiroplasma gladiatoris</name>
    <dbReference type="NCBI Taxonomy" id="2143"/>
    <lineage>
        <taxon>Bacteria</taxon>
        <taxon>Bacillati</taxon>
        <taxon>Mycoplasmatota</taxon>
        <taxon>Mollicutes</taxon>
        <taxon>Entomoplasmatales</taxon>
        <taxon>Spiroplasmataceae</taxon>
        <taxon>Spiroplasma</taxon>
    </lineage>
</organism>
<protein>
    <recommendedName>
        <fullName evidence="4">J domain-containing protein</fullName>
    </recommendedName>
</protein>
<sequence length="510" mass="61119">MNTMKIYKGLSLLVTFLCLYFSIYLISPLFGETHSLVNFFNYLYGIGKNSLLLPIINFSTKSLFTISIALIFTLIIMIWLLVVYNIYSIKIKFKIKNKSTLILKIVYTSIIFIVSILIFWFLIEILKVFASFSSSIGFDVKYLLNEEINKTSSNQNISDFVKFNMNINFYKYLNDLTLVFYLSVFFVILVFTIEMIKFKKVMLFKKLKNNNYYDYFNFYKKPKDSLNYSTYSEKDYFEYFEWIKQDLNSEFLIKGNSTKLYKQHYIKEDIDYLMKNQEFFTDHYYFKNSYFSFALKPFIIQKDELRNMFSQYTTKHNEVVLLLSAFYKFARICSLSLSKNLEKIEKFIHFNLFEDNLLSNRLQNDAKLFISIALNNIIETFKDFLEEDEKDLDSYVDLIECNQSTAYSYQAKLEELFDEIIVLDMNNYSKNDKTTNKNVNRNYDGDLDELEVALKYFNLTKYSNYEDYKKSYRLLARKFHPDNLNKKKDNQMLIVNKYKLILDKYFKGDE</sequence>
<dbReference type="EMBL" id="CP038013">
    <property type="protein sequence ID" value="QBQ07781.1"/>
    <property type="molecule type" value="Genomic_DNA"/>
</dbReference>
<proteinExistence type="predicted"/>
<dbReference type="KEGG" id="sgq:SGLAD_v1c05820"/>
<evidence type="ECO:0000256" key="1">
    <source>
        <dbReference type="SAM" id="Phobius"/>
    </source>
</evidence>
<name>A0A4P7AI02_9MOLU</name>
<feature type="transmembrane region" description="Helical" evidence="1">
    <location>
        <begin position="101"/>
        <end position="123"/>
    </location>
</feature>
<feature type="transmembrane region" description="Helical" evidence="1">
    <location>
        <begin position="178"/>
        <end position="196"/>
    </location>
</feature>
<keyword evidence="1" id="KW-1133">Transmembrane helix</keyword>